<dbReference type="Pfam" id="PF08386">
    <property type="entry name" value="Abhydrolase_4"/>
    <property type="match status" value="1"/>
</dbReference>
<organism evidence="6 7">
    <name type="scientific">Streptomyces zinciresistens K42</name>
    <dbReference type="NCBI Taxonomy" id="700597"/>
    <lineage>
        <taxon>Bacteria</taxon>
        <taxon>Bacillati</taxon>
        <taxon>Actinomycetota</taxon>
        <taxon>Actinomycetes</taxon>
        <taxon>Kitasatosporales</taxon>
        <taxon>Streptomycetaceae</taxon>
        <taxon>Streptomyces</taxon>
    </lineage>
</organism>
<gene>
    <name evidence="6" type="ORF">SZN_29555</name>
</gene>
<accession>G2GK68</accession>
<proteinExistence type="inferred from homology"/>
<dbReference type="InterPro" id="IPR051601">
    <property type="entry name" value="Serine_prot/Carboxylest_S33"/>
</dbReference>
<feature type="region of interest" description="Disordered" evidence="4">
    <location>
        <begin position="1"/>
        <end position="24"/>
    </location>
</feature>
<evidence type="ECO:0000313" key="7">
    <source>
        <dbReference type="Proteomes" id="UP000004217"/>
    </source>
</evidence>
<dbReference type="AlphaFoldDB" id="G2GK68"/>
<evidence type="ECO:0000256" key="4">
    <source>
        <dbReference type="SAM" id="MobiDB-lite"/>
    </source>
</evidence>
<dbReference type="Gene3D" id="3.40.50.1820">
    <property type="entry name" value="alpha/beta hydrolase"/>
    <property type="match status" value="1"/>
</dbReference>
<keyword evidence="3 6" id="KW-0378">Hydrolase</keyword>
<dbReference type="PANTHER" id="PTHR43248">
    <property type="entry name" value="2-SUCCINYL-6-HYDROXY-2,4-CYCLOHEXADIENE-1-CARBOXYLATE SYNTHASE"/>
    <property type="match status" value="1"/>
</dbReference>
<dbReference type="InterPro" id="IPR029058">
    <property type="entry name" value="AB_hydrolase_fold"/>
</dbReference>
<dbReference type="Proteomes" id="UP000004217">
    <property type="component" value="Unassembled WGS sequence"/>
</dbReference>
<evidence type="ECO:0000313" key="6">
    <source>
        <dbReference type="EMBL" id="EGX56089.1"/>
    </source>
</evidence>
<keyword evidence="2" id="KW-0732">Signal</keyword>
<reference evidence="6 7" key="1">
    <citation type="submission" date="2011-08" db="EMBL/GenBank/DDBJ databases">
        <authorList>
            <person name="Lin Y."/>
            <person name="Hao X."/>
            <person name="Johnstone L."/>
            <person name="Miller S.J."/>
            <person name="Wei G."/>
            <person name="Rensing C."/>
        </authorList>
    </citation>
    <scope>NUCLEOTIDE SEQUENCE [LARGE SCALE GENOMIC DNA]</scope>
    <source>
        <strain evidence="6 7">K42</strain>
    </source>
</reference>
<evidence type="ECO:0000256" key="2">
    <source>
        <dbReference type="ARBA" id="ARBA00022729"/>
    </source>
</evidence>
<comment type="similarity">
    <text evidence="1">Belongs to the peptidase S33 family.</text>
</comment>
<feature type="domain" description="Peptidase S33 tripeptidyl aminopeptidase-like C-terminal" evidence="5">
    <location>
        <begin position="422"/>
        <end position="514"/>
    </location>
</feature>
<dbReference type="EMBL" id="AGBF01000167">
    <property type="protein sequence ID" value="EGX56089.1"/>
    <property type="molecule type" value="Genomic_DNA"/>
</dbReference>
<dbReference type="SUPFAM" id="SSF53474">
    <property type="entry name" value="alpha/beta-Hydrolases"/>
    <property type="match status" value="1"/>
</dbReference>
<dbReference type="PANTHER" id="PTHR43248:SF29">
    <property type="entry name" value="TRIPEPTIDYL AMINOPEPTIDASE"/>
    <property type="match status" value="1"/>
</dbReference>
<dbReference type="GO" id="GO:0016787">
    <property type="term" value="F:hydrolase activity"/>
    <property type="evidence" value="ECO:0007669"/>
    <property type="project" value="UniProtKB-KW"/>
</dbReference>
<sequence length="520" mass="55621">MRWTHTRTARTHATRTHRARTPTVRTRGVTAVAVALAAAAATLTALPGASAAQTPGPLRWKPCAQGPAGSARAGTPGKLPPLECATLDVPLDYADPGGRRIGIAVSRLASDKPERRRGVLLTNPGGPGVSGLGYPSVLAASGLPQKVRDAYDVIGFDPRGVGRSAPVSCGLTQEQQSRGNFPAYAYTPGDVVREAGRARQIAERCAASPSAPLMPYIGTADTARDMDRLRAALGERRVSFLGASYGTQLGAVYASMFPGRGDRIVLDSNLGPGGYDDRAMRMFGRGMEDRFPDFARYAAARPQYGLGATPRQVRATFLELARRLDRKPAQGFDGTALRGVTFDRLYLDANMPELARLWQALDTGRPVPPQPPFPGREQFMSARFAVICGDAAWPRSIGEYQRRVAVDRLRYPLMGASTAGVGPCAYWPRSWVREPVRVGDRGPSNILMVQNERDPGTPLAGARSLRQAFGARAVMVTADQGGHGVYVTGGNRCADDAVTAYLTTGRRPARDLACPTRPAT</sequence>
<comment type="caution">
    <text evidence="6">The sequence shown here is derived from an EMBL/GenBank/DDBJ whole genome shotgun (WGS) entry which is preliminary data.</text>
</comment>
<dbReference type="PATRIC" id="fig|700597.3.peg.5801"/>
<evidence type="ECO:0000256" key="3">
    <source>
        <dbReference type="ARBA" id="ARBA00022801"/>
    </source>
</evidence>
<name>G2GK68_9ACTN</name>
<dbReference type="RefSeq" id="WP_007502059.1">
    <property type="nucleotide sequence ID" value="NZ_AGBF01000167.1"/>
</dbReference>
<dbReference type="InterPro" id="IPR013595">
    <property type="entry name" value="Pept_S33_TAP-like_C"/>
</dbReference>
<feature type="region of interest" description="Disordered" evidence="4">
    <location>
        <begin position="49"/>
        <end position="77"/>
    </location>
</feature>
<evidence type="ECO:0000256" key="1">
    <source>
        <dbReference type="ARBA" id="ARBA00010088"/>
    </source>
</evidence>
<evidence type="ECO:0000259" key="5">
    <source>
        <dbReference type="Pfam" id="PF08386"/>
    </source>
</evidence>
<keyword evidence="7" id="KW-1185">Reference proteome</keyword>
<feature type="compositionally biased region" description="Basic residues" evidence="4">
    <location>
        <begin position="1"/>
        <end position="20"/>
    </location>
</feature>
<protein>
    <submittedName>
        <fullName evidence="6">Putative hydrolase</fullName>
    </submittedName>
</protein>